<dbReference type="Pfam" id="PF00582">
    <property type="entry name" value="Usp"/>
    <property type="match status" value="1"/>
</dbReference>
<comment type="caution">
    <text evidence="3">The sequence shown here is derived from an EMBL/GenBank/DDBJ whole genome shotgun (WGS) entry which is preliminary data.</text>
</comment>
<evidence type="ECO:0000313" key="3">
    <source>
        <dbReference type="EMBL" id="GHE55348.1"/>
    </source>
</evidence>
<gene>
    <name evidence="3" type="ORF">GCM10014715_05210</name>
</gene>
<dbReference type="InterPro" id="IPR014729">
    <property type="entry name" value="Rossmann-like_a/b/a_fold"/>
</dbReference>
<dbReference type="InterPro" id="IPR006016">
    <property type="entry name" value="UspA"/>
</dbReference>
<organism evidence="3 4">
    <name type="scientific">Streptomyces spiralis</name>
    <dbReference type="NCBI Taxonomy" id="66376"/>
    <lineage>
        <taxon>Bacteria</taxon>
        <taxon>Bacillati</taxon>
        <taxon>Actinomycetota</taxon>
        <taxon>Actinomycetes</taxon>
        <taxon>Kitasatosporales</taxon>
        <taxon>Streptomycetaceae</taxon>
        <taxon>Streptomyces</taxon>
    </lineage>
</organism>
<dbReference type="InterPro" id="IPR006015">
    <property type="entry name" value="Universal_stress_UspA"/>
</dbReference>
<evidence type="ECO:0000259" key="2">
    <source>
        <dbReference type="Pfam" id="PF00582"/>
    </source>
</evidence>
<proteinExistence type="inferred from homology"/>
<dbReference type="AlphaFoldDB" id="A0A919DLR9"/>
<dbReference type="EMBL" id="BNBC01000002">
    <property type="protein sequence ID" value="GHE55348.1"/>
    <property type="molecule type" value="Genomic_DNA"/>
</dbReference>
<feature type="domain" description="UspA" evidence="2">
    <location>
        <begin position="5"/>
        <end position="46"/>
    </location>
</feature>
<dbReference type="Proteomes" id="UP000641386">
    <property type="component" value="Unassembled WGS sequence"/>
</dbReference>
<name>A0A919DLR9_9ACTN</name>
<comment type="similarity">
    <text evidence="1">Belongs to the universal stress protein A family.</text>
</comment>
<evidence type="ECO:0000256" key="1">
    <source>
        <dbReference type="ARBA" id="ARBA00008791"/>
    </source>
</evidence>
<reference evidence="3" key="1">
    <citation type="journal article" date="2014" name="Int. J. Syst. Evol. Microbiol.">
        <title>Complete genome sequence of Corynebacterium casei LMG S-19264T (=DSM 44701T), isolated from a smear-ripened cheese.</title>
        <authorList>
            <consortium name="US DOE Joint Genome Institute (JGI-PGF)"/>
            <person name="Walter F."/>
            <person name="Albersmeier A."/>
            <person name="Kalinowski J."/>
            <person name="Ruckert C."/>
        </authorList>
    </citation>
    <scope>NUCLEOTIDE SEQUENCE</scope>
    <source>
        <strain evidence="3">JCM 3302</strain>
    </source>
</reference>
<dbReference type="SUPFAM" id="SSF52402">
    <property type="entry name" value="Adenine nucleotide alpha hydrolases-like"/>
    <property type="match status" value="1"/>
</dbReference>
<dbReference type="Gene3D" id="3.40.50.620">
    <property type="entry name" value="HUPs"/>
    <property type="match status" value="1"/>
</dbReference>
<dbReference type="PRINTS" id="PR01438">
    <property type="entry name" value="UNVRSLSTRESS"/>
</dbReference>
<sequence>MPIRASQGAELLVVGGRGRGGFARAMPGSVSRHRARHTACPVVVVRHDHDGHAFDGHAR</sequence>
<keyword evidence="4" id="KW-1185">Reference proteome</keyword>
<evidence type="ECO:0000313" key="4">
    <source>
        <dbReference type="Proteomes" id="UP000641386"/>
    </source>
</evidence>
<protein>
    <recommendedName>
        <fullName evidence="2">UspA domain-containing protein</fullName>
    </recommendedName>
</protein>
<reference evidence="3" key="2">
    <citation type="submission" date="2020-09" db="EMBL/GenBank/DDBJ databases">
        <authorList>
            <person name="Sun Q."/>
            <person name="Ohkuma M."/>
        </authorList>
    </citation>
    <scope>NUCLEOTIDE SEQUENCE</scope>
    <source>
        <strain evidence="3">JCM 3302</strain>
    </source>
</reference>
<accession>A0A919DLR9</accession>